<sequence length="101" mass="11256">MRHLDAEFAGRDDHEHLDAGRRVEADALDDREAEAEGLSGAGLRLADDVLAGESERDGLGLDGERFDDPFRRQSVDHVLVDRKVAECQVWPCLIYRGKPTV</sequence>
<evidence type="ECO:0000313" key="2">
    <source>
        <dbReference type="Proteomes" id="UP001321486"/>
    </source>
</evidence>
<protein>
    <submittedName>
        <fullName evidence="1">Uncharacterized protein</fullName>
    </submittedName>
</protein>
<keyword evidence="2" id="KW-1185">Reference proteome</keyword>
<name>A0ABN6Y1K5_9MICO</name>
<evidence type="ECO:0000313" key="1">
    <source>
        <dbReference type="EMBL" id="BDZ49846.1"/>
    </source>
</evidence>
<organism evidence="1 2">
    <name type="scientific">Frondihabitans sucicola</name>
    <dbReference type="NCBI Taxonomy" id="1268041"/>
    <lineage>
        <taxon>Bacteria</taxon>
        <taxon>Bacillati</taxon>
        <taxon>Actinomycetota</taxon>
        <taxon>Actinomycetes</taxon>
        <taxon>Micrococcales</taxon>
        <taxon>Microbacteriaceae</taxon>
        <taxon>Frondihabitans</taxon>
    </lineage>
</organism>
<accession>A0ABN6Y1K5</accession>
<dbReference type="EMBL" id="AP027732">
    <property type="protein sequence ID" value="BDZ49846.1"/>
    <property type="molecule type" value="Genomic_DNA"/>
</dbReference>
<gene>
    <name evidence="1" type="ORF">GCM10025867_20870</name>
</gene>
<dbReference type="Proteomes" id="UP001321486">
    <property type="component" value="Chromosome"/>
</dbReference>
<reference evidence="2" key="1">
    <citation type="journal article" date="2019" name="Int. J. Syst. Evol. Microbiol.">
        <title>The Global Catalogue of Microorganisms (GCM) 10K type strain sequencing project: providing services to taxonomists for standard genome sequencing and annotation.</title>
        <authorList>
            <consortium name="The Broad Institute Genomics Platform"/>
            <consortium name="The Broad Institute Genome Sequencing Center for Infectious Disease"/>
            <person name="Wu L."/>
            <person name="Ma J."/>
        </authorList>
    </citation>
    <scope>NUCLEOTIDE SEQUENCE [LARGE SCALE GENOMIC DNA]</scope>
    <source>
        <strain evidence="2">NBRC 108728</strain>
    </source>
</reference>
<proteinExistence type="predicted"/>